<reference evidence="6 7" key="1">
    <citation type="submission" date="2019-08" db="EMBL/GenBank/DDBJ databases">
        <title>Bradyrhizobium hipponensis sp. nov., a rhizobium isolated from a Lupinus angustifolius root nodule in Tunisia.</title>
        <authorList>
            <person name="Off K."/>
            <person name="Rejili M."/>
            <person name="Mars M."/>
            <person name="Brachmann A."/>
            <person name="Marin M."/>
        </authorList>
    </citation>
    <scope>NUCLEOTIDE SEQUENCE [LARGE SCALE GENOMIC DNA]</scope>
    <source>
        <strain evidence="7">aSej3</strain>
    </source>
</reference>
<dbReference type="InterPro" id="IPR038765">
    <property type="entry name" value="Papain-like_cys_pep_sf"/>
</dbReference>
<dbReference type="GO" id="GO:0010038">
    <property type="term" value="P:response to metal ion"/>
    <property type="evidence" value="ECO:0007669"/>
    <property type="project" value="InterPro"/>
</dbReference>
<evidence type="ECO:0000256" key="4">
    <source>
        <dbReference type="ARBA" id="ARBA00022723"/>
    </source>
</evidence>
<dbReference type="EC" id="2.3.2.15" evidence="1"/>
<evidence type="ECO:0000259" key="5">
    <source>
        <dbReference type="PROSITE" id="PS51443"/>
    </source>
</evidence>
<dbReference type="InterPro" id="IPR040409">
    <property type="entry name" value="PCS-like"/>
</dbReference>
<dbReference type="AlphaFoldDB" id="A0A5S4YLH2"/>
<keyword evidence="7" id="KW-1185">Reference proteome</keyword>
<protein>
    <recommendedName>
        <fullName evidence="1">glutathione gamma-glutamylcysteinyltransferase</fullName>
        <ecNumber evidence="1">2.3.2.15</ecNumber>
    </recommendedName>
</protein>
<dbReference type="InterPro" id="IPR007719">
    <property type="entry name" value="PCS_N"/>
</dbReference>
<gene>
    <name evidence="6" type="ORF">FXV83_39625</name>
</gene>
<feature type="domain" description="Peptidase C83" evidence="5">
    <location>
        <begin position="1"/>
        <end position="223"/>
    </location>
</feature>
<sequence length="223" mass="24692">MKLKTKVWTAALAAAMAIVLALGGVEVIVSRTKVSPEAIELSVIHADDAVERAWKLPAAASFRHEVSWQSNASLCGPSSLANVFRSFGEEAASERSVLAGTGPCWTGFCIIGLTLDELAGLARAKTRRSVIILRDMSAEEFREHLKRSNDPAHRYIINFDRKMIFGAGGGHHSPIGGYLENRDLVFVLDVNRDYRPWLVERTRLFDALNTWDGDKKRGMLLIE</sequence>
<dbReference type="Proteomes" id="UP000324797">
    <property type="component" value="Unassembled WGS sequence"/>
</dbReference>
<dbReference type="InterPro" id="IPR038156">
    <property type="entry name" value="PCS_N_sf"/>
</dbReference>
<name>A0A5S4YLH2_9BRAD</name>
<accession>A0A5S4YLH2</accession>
<evidence type="ECO:0000313" key="6">
    <source>
        <dbReference type="EMBL" id="TYO61169.1"/>
    </source>
</evidence>
<evidence type="ECO:0000313" key="7">
    <source>
        <dbReference type="Proteomes" id="UP000324797"/>
    </source>
</evidence>
<dbReference type="PROSITE" id="PS51443">
    <property type="entry name" value="PCS"/>
    <property type="match status" value="1"/>
</dbReference>
<dbReference type="Gene3D" id="3.90.70.30">
    <property type="entry name" value="Phytochelatin synthase, N-terminal domain"/>
    <property type="match status" value="1"/>
</dbReference>
<organism evidence="6 7">
    <name type="scientific">Bradyrhizobium hipponense</name>
    <dbReference type="NCBI Taxonomy" id="2605638"/>
    <lineage>
        <taxon>Bacteria</taxon>
        <taxon>Pseudomonadati</taxon>
        <taxon>Pseudomonadota</taxon>
        <taxon>Alphaproteobacteria</taxon>
        <taxon>Hyphomicrobiales</taxon>
        <taxon>Nitrobacteraceae</taxon>
        <taxon>Bradyrhizobium</taxon>
    </lineage>
</organism>
<keyword evidence="3" id="KW-0808">Transferase</keyword>
<keyword evidence="2" id="KW-0104">Cadmium</keyword>
<comment type="caution">
    <text evidence="6">The sequence shown here is derived from an EMBL/GenBank/DDBJ whole genome shotgun (WGS) entry which is preliminary data.</text>
</comment>
<keyword evidence="4" id="KW-0479">Metal-binding</keyword>
<evidence type="ECO:0000256" key="1">
    <source>
        <dbReference type="ARBA" id="ARBA00012468"/>
    </source>
</evidence>
<dbReference type="SUPFAM" id="SSF54001">
    <property type="entry name" value="Cysteine proteinases"/>
    <property type="match status" value="1"/>
</dbReference>
<dbReference type="GO" id="GO:0046938">
    <property type="term" value="P:phytochelatin biosynthetic process"/>
    <property type="evidence" value="ECO:0007669"/>
    <property type="project" value="InterPro"/>
</dbReference>
<proteinExistence type="predicted"/>
<evidence type="ECO:0000256" key="2">
    <source>
        <dbReference type="ARBA" id="ARBA00022539"/>
    </source>
</evidence>
<dbReference type="EMBL" id="VSTH01000201">
    <property type="protein sequence ID" value="TYO61169.1"/>
    <property type="molecule type" value="Genomic_DNA"/>
</dbReference>
<dbReference type="GO" id="GO:0016756">
    <property type="term" value="F:glutathione gamma-glutamylcysteinyltransferase activity"/>
    <property type="evidence" value="ECO:0007669"/>
    <property type="project" value="UniProtKB-EC"/>
</dbReference>
<dbReference type="Pfam" id="PF05023">
    <property type="entry name" value="Phytochelatin"/>
    <property type="match status" value="1"/>
</dbReference>
<dbReference type="PANTHER" id="PTHR33447">
    <property type="entry name" value="GLUTATHIONE GAMMA-GLUTAMYLCYSTEINYLTRANSFERASE"/>
    <property type="match status" value="1"/>
</dbReference>
<dbReference type="GO" id="GO:0046872">
    <property type="term" value="F:metal ion binding"/>
    <property type="evidence" value="ECO:0007669"/>
    <property type="project" value="UniProtKB-KW"/>
</dbReference>
<evidence type="ECO:0000256" key="3">
    <source>
        <dbReference type="ARBA" id="ARBA00022679"/>
    </source>
</evidence>
<dbReference type="RefSeq" id="WP_148745477.1">
    <property type="nucleotide sequence ID" value="NZ_VSTH01000201.1"/>
</dbReference>